<evidence type="ECO:0000313" key="3">
    <source>
        <dbReference type="Proteomes" id="UP000008068"/>
    </source>
</evidence>
<proteinExistence type="predicted"/>
<evidence type="ECO:0000313" key="2">
    <source>
        <dbReference type="EMBL" id="EGT50060.1"/>
    </source>
</evidence>
<feature type="transmembrane region" description="Helical" evidence="1">
    <location>
        <begin position="36"/>
        <end position="59"/>
    </location>
</feature>
<sequence length="100" mass="11133">MSVLTAILSNNISTLVFSLSLFTYHPEGYIHIRSIFPTIAQRATIHMSVLLFVLILAMLSPTESWMLKGSWFAIIVLEYFLAASNGIEAARAISVNLINF</sequence>
<feature type="transmembrane region" description="Helical" evidence="1">
    <location>
        <begin position="6"/>
        <end position="24"/>
    </location>
</feature>
<organism evidence="3">
    <name type="scientific">Caenorhabditis brenneri</name>
    <name type="common">Nematode worm</name>
    <dbReference type="NCBI Taxonomy" id="135651"/>
    <lineage>
        <taxon>Eukaryota</taxon>
        <taxon>Metazoa</taxon>
        <taxon>Ecdysozoa</taxon>
        <taxon>Nematoda</taxon>
        <taxon>Chromadorea</taxon>
        <taxon>Rhabditida</taxon>
        <taxon>Rhabditina</taxon>
        <taxon>Rhabditomorpha</taxon>
        <taxon>Rhabditoidea</taxon>
        <taxon>Rhabditidae</taxon>
        <taxon>Peloderinae</taxon>
        <taxon>Caenorhabditis</taxon>
    </lineage>
</organism>
<accession>G0PAZ8</accession>
<dbReference type="AlphaFoldDB" id="G0PAZ8"/>
<dbReference type="Proteomes" id="UP000008068">
    <property type="component" value="Unassembled WGS sequence"/>
</dbReference>
<evidence type="ECO:0000256" key="1">
    <source>
        <dbReference type="SAM" id="Phobius"/>
    </source>
</evidence>
<keyword evidence="3" id="KW-1185">Reference proteome</keyword>
<name>G0PAZ8_CAEBE</name>
<protein>
    <submittedName>
        <fullName evidence="2">Uncharacterized protein</fullName>
    </submittedName>
</protein>
<keyword evidence="1" id="KW-1133">Transmembrane helix</keyword>
<dbReference type="EMBL" id="GL380195">
    <property type="protein sequence ID" value="EGT50060.1"/>
    <property type="molecule type" value="Genomic_DNA"/>
</dbReference>
<dbReference type="HOGENOM" id="CLU_2308522_0_0_1"/>
<keyword evidence="1" id="KW-0472">Membrane</keyword>
<keyword evidence="1" id="KW-0812">Transmembrane</keyword>
<gene>
    <name evidence="2" type="ORF">CAEBREN_23743</name>
</gene>
<reference evidence="3" key="1">
    <citation type="submission" date="2011-07" db="EMBL/GenBank/DDBJ databases">
        <authorList>
            <consortium name="Caenorhabditis brenneri Sequencing and Analysis Consortium"/>
            <person name="Wilson R.K."/>
        </authorList>
    </citation>
    <scope>NUCLEOTIDE SEQUENCE [LARGE SCALE GENOMIC DNA]</scope>
    <source>
        <strain evidence="3">PB2801</strain>
    </source>
</reference>
<dbReference type="InParanoid" id="G0PAZ8"/>